<dbReference type="OrthoDB" id="9767239at2"/>
<sequence length="341" mass="35973">MAKRTRSTPWLKLFERGVKAITRSTVRAGRRAVDHAVASAAEAHRPPSGPGDWIAGVAVGAAGMRRFRLYRPPGLVPGERLPLMVMLHGCGQDARSFAVSTRMNRVAARERFLVLYPEQDRLANAQGCWNWFETRSGRAGAEVALIMAAIDQVCLLHPADPARVVVTGLSAGASMAALLVSAHPARFQAVVMHSGIPPGTAHSAMSALGAMHGRRATRPLAVAPAGLAAAWPPLMVIHGGADLVVSASNGQAAVQAWADAAGALAGAARTVQRGRRYPMTVTDFKHGRRTVATLVNVAPLGHAWSGGADRQPYSDPRGPDASRLAWAFAARQLRAGASKLK</sequence>
<dbReference type="RefSeq" id="WP_110402428.1">
    <property type="nucleotide sequence ID" value="NZ_QJJS01000026.1"/>
</dbReference>
<evidence type="ECO:0000256" key="2">
    <source>
        <dbReference type="ARBA" id="ARBA00022801"/>
    </source>
</evidence>
<comment type="caution">
    <text evidence="3">The sequence shown here is derived from an EMBL/GenBank/DDBJ whole genome shotgun (WGS) entry which is preliminary data.</text>
</comment>
<dbReference type="NCBIfam" id="TIGR01840">
    <property type="entry name" value="esterase_phb"/>
    <property type="match status" value="1"/>
</dbReference>
<accession>A0A318GX35</accession>
<dbReference type="AlphaFoldDB" id="A0A318GX35"/>
<dbReference type="SUPFAM" id="SSF53474">
    <property type="entry name" value="alpha/beta-Hydrolases"/>
    <property type="match status" value="1"/>
</dbReference>
<dbReference type="PANTHER" id="PTHR43037">
    <property type="entry name" value="UNNAMED PRODUCT-RELATED"/>
    <property type="match status" value="1"/>
</dbReference>
<dbReference type="PANTHER" id="PTHR43037:SF1">
    <property type="entry name" value="BLL1128 PROTEIN"/>
    <property type="match status" value="1"/>
</dbReference>
<dbReference type="GO" id="GO:0016787">
    <property type="term" value="F:hydrolase activity"/>
    <property type="evidence" value="ECO:0007669"/>
    <property type="project" value="UniProtKB-KW"/>
</dbReference>
<name>A0A318GX35_9BURK</name>
<dbReference type="EMBL" id="QJJS01000026">
    <property type="protein sequence ID" value="PXW92319.1"/>
    <property type="molecule type" value="Genomic_DNA"/>
</dbReference>
<gene>
    <name evidence="3" type="ORF">C7444_12639</name>
</gene>
<dbReference type="InterPro" id="IPR050955">
    <property type="entry name" value="Plant_Biomass_Hydrol_Est"/>
</dbReference>
<protein>
    <submittedName>
        <fullName evidence="3">Poly(Hydroxyalkanoate) depolymerase family esterase</fullName>
    </submittedName>
</protein>
<keyword evidence="1" id="KW-0732">Signal</keyword>
<dbReference type="Pfam" id="PF10503">
    <property type="entry name" value="Esterase_PHB"/>
    <property type="match status" value="1"/>
</dbReference>
<proteinExistence type="predicted"/>
<keyword evidence="2" id="KW-0378">Hydrolase</keyword>
<evidence type="ECO:0000256" key="1">
    <source>
        <dbReference type="ARBA" id="ARBA00022729"/>
    </source>
</evidence>
<dbReference type="InterPro" id="IPR010126">
    <property type="entry name" value="Esterase_phb"/>
</dbReference>
<dbReference type="Proteomes" id="UP000247811">
    <property type="component" value="Unassembled WGS sequence"/>
</dbReference>
<keyword evidence="4" id="KW-1185">Reference proteome</keyword>
<reference evidence="3 4" key="1">
    <citation type="submission" date="2018-05" db="EMBL/GenBank/DDBJ databases">
        <title>Genomic Encyclopedia of Type Strains, Phase IV (KMG-IV): sequencing the most valuable type-strain genomes for metagenomic binning, comparative biology and taxonomic classification.</title>
        <authorList>
            <person name="Goeker M."/>
        </authorList>
    </citation>
    <scope>NUCLEOTIDE SEQUENCE [LARGE SCALE GENOMIC DNA]</scope>
    <source>
        <strain evidence="3 4">DSM 566</strain>
    </source>
</reference>
<organism evidence="3 4">
    <name type="scientific">Sphaerotilus hippei</name>
    <dbReference type="NCBI Taxonomy" id="744406"/>
    <lineage>
        <taxon>Bacteria</taxon>
        <taxon>Pseudomonadati</taxon>
        <taxon>Pseudomonadota</taxon>
        <taxon>Betaproteobacteria</taxon>
        <taxon>Burkholderiales</taxon>
        <taxon>Sphaerotilaceae</taxon>
        <taxon>Sphaerotilus</taxon>
    </lineage>
</organism>
<dbReference type="InterPro" id="IPR029058">
    <property type="entry name" value="AB_hydrolase_fold"/>
</dbReference>
<dbReference type="Gene3D" id="3.40.50.1820">
    <property type="entry name" value="alpha/beta hydrolase"/>
    <property type="match status" value="1"/>
</dbReference>
<evidence type="ECO:0000313" key="3">
    <source>
        <dbReference type="EMBL" id="PXW92319.1"/>
    </source>
</evidence>
<dbReference type="GO" id="GO:0005576">
    <property type="term" value="C:extracellular region"/>
    <property type="evidence" value="ECO:0007669"/>
    <property type="project" value="InterPro"/>
</dbReference>
<evidence type="ECO:0000313" key="4">
    <source>
        <dbReference type="Proteomes" id="UP000247811"/>
    </source>
</evidence>